<dbReference type="AlphaFoldDB" id="A0AA41V8K3"/>
<gene>
    <name evidence="3" type="ORF">MKW94_014345</name>
</gene>
<accession>A0AA41V8K3</accession>
<evidence type="ECO:0000313" key="3">
    <source>
        <dbReference type="EMBL" id="MCL7034836.1"/>
    </source>
</evidence>
<comment type="caution">
    <text evidence="3">The sequence shown here is derived from an EMBL/GenBank/DDBJ whole genome shotgun (WGS) entry which is preliminary data.</text>
</comment>
<evidence type="ECO:0000256" key="2">
    <source>
        <dbReference type="SAM" id="SignalP"/>
    </source>
</evidence>
<organism evidence="3 4">
    <name type="scientific">Papaver nudicaule</name>
    <name type="common">Iceland poppy</name>
    <dbReference type="NCBI Taxonomy" id="74823"/>
    <lineage>
        <taxon>Eukaryota</taxon>
        <taxon>Viridiplantae</taxon>
        <taxon>Streptophyta</taxon>
        <taxon>Embryophyta</taxon>
        <taxon>Tracheophyta</taxon>
        <taxon>Spermatophyta</taxon>
        <taxon>Magnoliopsida</taxon>
        <taxon>Ranunculales</taxon>
        <taxon>Papaveraceae</taxon>
        <taxon>Papaveroideae</taxon>
        <taxon>Papaver</taxon>
    </lineage>
</organism>
<reference evidence="3" key="1">
    <citation type="submission" date="2022-03" db="EMBL/GenBank/DDBJ databases">
        <title>A functionally conserved STORR gene fusion in Papaver species that diverged 16.8 million years ago.</title>
        <authorList>
            <person name="Catania T."/>
        </authorList>
    </citation>
    <scope>NUCLEOTIDE SEQUENCE</scope>
    <source>
        <strain evidence="3">S-191538</strain>
    </source>
</reference>
<proteinExistence type="predicted"/>
<sequence>MAKISSSSILFLVGFLLLLITVSAATGKTHKTAPAPSGTAPDGSECSMRDAANSNGTSRVVDGLSCNGCMRLCFKKCGKSKSKTGLACGQMTVTKWSCGCCCSKD</sequence>
<feature type="chain" id="PRO_5041457301" evidence="2">
    <location>
        <begin position="25"/>
        <end position="105"/>
    </location>
</feature>
<keyword evidence="2" id="KW-0732">Signal</keyword>
<feature type="signal peptide" evidence="2">
    <location>
        <begin position="1"/>
        <end position="24"/>
    </location>
</feature>
<dbReference type="EMBL" id="JAJJMA010150505">
    <property type="protein sequence ID" value="MCL7034836.1"/>
    <property type="molecule type" value="Genomic_DNA"/>
</dbReference>
<protein>
    <submittedName>
        <fullName evidence="3">Uncharacterized protein</fullName>
    </submittedName>
</protein>
<name>A0AA41V8K3_PAPNU</name>
<feature type="region of interest" description="Disordered" evidence="1">
    <location>
        <begin position="29"/>
        <end position="56"/>
    </location>
</feature>
<keyword evidence="4" id="KW-1185">Reference proteome</keyword>
<evidence type="ECO:0000313" key="4">
    <source>
        <dbReference type="Proteomes" id="UP001177140"/>
    </source>
</evidence>
<dbReference type="Proteomes" id="UP001177140">
    <property type="component" value="Unassembled WGS sequence"/>
</dbReference>
<evidence type="ECO:0000256" key="1">
    <source>
        <dbReference type="SAM" id="MobiDB-lite"/>
    </source>
</evidence>